<name>A0ABS1TFX1_9CLOT</name>
<dbReference type="RefSeq" id="WP_202750976.1">
    <property type="nucleotide sequence ID" value="NZ_JAESWC010000018.1"/>
</dbReference>
<keyword evidence="2" id="KW-1185">Reference proteome</keyword>
<proteinExistence type="predicted"/>
<dbReference type="Proteomes" id="UP000632377">
    <property type="component" value="Unassembled WGS sequence"/>
</dbReference>
<evidence type="ECO:0000313" key="1">
    <source>
        <dbReference type="EMBL" id="MBL4938253.1"/>
    </source>
</evidence>
<evidence type="ECO:0000313" key="2">
    <source>
        <dbReference type="Proteomes" id="UP000632377"/>
    </source>
</evidence>
<protein>
    <submittedName>
        <fullName evidence="1">Uncharacterized protein</fullName>
    </submittedName>
</protein>
<gene>
    <name evidence="1" type="ORF">JK636_21305</name>
</gene>
<dbReference type="EMBL" id="JAESWC010000018">
    <property type="protein sequence ID" value="MBL4938253.1"/>
    <property type="molecule type" value="Genomic_DNA"/>
</dbReference>
<organism evidence="1 2">
    <name type="scientific">Clostridium rhizosphaerae</name>
    <dbReference type="NCBI Taxonomy" id="2803861"/>
    <lineage>
        <taxon>Bacteria</taxon>
        <taxon>Bacillati</taxon>
        <taxon>Bacillota</taxon>
        <taxon>Clostridia</taxon>
        <taxon>Eubacteriales</taxon>
        <taxon>Clostridiaceae</taxon>
        <taxon>Clostridium</taxon>
    </lineage>
</organism>
<sequence>MKIKIIMDSGKEYIVSPKQKVNNMDQFVWIYFEKNNALMNKLITLDSDGEQFVINPTHISSMEMVN</sequence>
<reference evidence="1 2" key="1">
    <citation type="submission" date="2021-01" db="EMBL/GenBank/DDBJ databases">
        <title>Genome public.</title>
        <authorList>
            <person name="Liu C."/>
            <person name="Sun Q."/>
        </authorList>
    </citation>
    <scope>NUCLEOTIDE SEQUENCE [LARGE SCALE GENOMIC DNA]</scope>
    <source>
        <strain evidence="1 2">YIM B02515</strain>
    </source>
</reference>
<accession>A0ABS1TFX1</accession>
<comment type="caution">
    <text evidence="1">The sequence shown here is derived from an EMBL/GenBank/DDBJ whole genome shotgun (WGS) entry which is preliminary data.</text>
</comment>